<dbReference type="Gene3D" id="3.30.70.2330">
    <property type="match status" value="1"/>
</dbReference>
<proteinExistence type="predicted"/>
<dbReference type="InterPro" id="IPR014001">
    <property type="entry name" value="Helicase_ATP-bd"/>
</dbReference>
<feature type="compositionally biased region" description="Basic and acidic residues" evidence="8">
    <location>
        <begin position="979"/>
        <end position="996"/>
    </location>
</feature>
<feature type="domain" description="Helicase C-terminal" evidence="11">
    <location>
        <begin position="1549"/>
        <end position="1711"/>
    </location>
</feature>
<dbReference type="PROSITE" id="PS00518">
    <property type="entry name" value="ZF_RING_1"/>
    <property type="match status" value="1"/>
</dbReference>
<keyword evidence="3 7" id="KW-0863">Zinc-finger</keyword>
<organism evidence="12 13">
    <name type="scientific">Rhypophila decipiens</name>
    <dbReference type="NCBI Taxonomy" id="261697"/>
    <lineage>
        <taxon>Eukaryota</taxon>
        <taxon>Fungi</taxon>
        <taxon>Dikarya</taxon>
        <taxon>Ascomycota</taxon>
        <taxon>Pezizomycotina</taxon>
        <taxon>Sordariomycetes</taxon>
        <taxon>Sordariomycetidae</taxon>
        <taxon>Sordariales</taxon>
        <taxon>Naviculisporaceae</taxon>
        <taxon>Rhypophila</taxon>
    </lineage>
</organism>
<dbReference type="Proteomes" id="UP001301769">
    <property type="component" value="Unassembled WGS sequence"/>
</dbReference>
<evidence type="ECO:0000256" key="4">
    <source>
        <dbReference type="ARBA" id="ARBA00022801"/>
    </source>
</evidence>
<sequence length="1737" mass="190060">MSDIQKKTLPPGSWPGSKSGGPKTAETSSEAGAVPRSLPKDSEANGGGSEAADDATTASSQNYTHQQEKEPLDDITEEAGSRSNADTQDGEIKLQDDEQQSEAQQDDKSVSVDQTKDTLDEQSPDQDQSSLKNVEPEAIQEEQGTESAKSVADDKATTHTPQTEEATSQKDGEDVEVPSSETGLEQQSQAGSNTSQLTEQAKKAFDLASENKDTEEARESFIQSAKDDATAPTEISGAPQTEEQTRQHDGASTEAGGETEVPATEAQEQDQEGQTQQQEGQTNAPESTAGVTVPEQLDFSVLKDGKVNKGGNVVSPDGQVVGRVVQGILQYLINKKVDENGDIWSENGKVIGKAEPITDSERDDMMKEPGPFEAFEDAVVDGEGMVVSNGEWVGKVVSGDLKALRGRPVDKDGDILDKGGNVIGKAERWEPEKEEEPEPEAEVDQSLLAGKRVNKAGYCVDGQGNIFGRVVEGDPKKMVGRMCDKKGNILSESGDVIGRAELIPEGEREGSKEGPFAELQGCTVAKDGTVITPSGDIVGRLVSGDPKVLFGRAVDEDGDVLDRNGNSIGKAERWEPEEVEKKKNPLSGRRVNKEANVVDEDGNIIGKLTSGDPRICSGKEIDDDGDVVDGKGTVIGHCSLLDDIPAEEESPEDKAKREQAEQDRKLAIQMAVCIEQCLDKIRPICKMITEKIDKAERTPEEERDEEALVREVRPLIEEGGRILTEAKGVIKGLDPDGRISANAKHKTAAREATPEEYHLADVLKDLTGDVHQCIENAKKKLEDMPHAKKELNPLWGLLNEPLFQILAAVGLLLSGVLGLVGRLLSGLGLGGLLDGLLGTLGINRVLDALGVGSITGGKKKSGGDLKIVGVQYYRGMASPGEVVICVREPTNQWDPNAIRVNNVLGHQIGHIPRKDAAKIAPYMDYGRITIEAILTGHKTNFDCPIRLKFYGTSDPLERAKLEEELKRDKLVTASALKKTKNDLAKQHQDQQRREQQRQQQRVEQLSPEQRRLEQARQELHRKELHRRWQEQRLQNRPAMGLKDGRTTNGLASPSAEPELSLEQLTRVSQTVNLRTSGEFIKSMAMDENHLAAMPMAKQPETLKATLLPYQLQGLEWLTSKENPQFPAPGSSDNVQLWKRDARGDYVNMATNFHSSSAPSLLSGGVLADDMGLGKTLQMISLIMTGGKGNTLIVAPVSVMSNWEQQIQRHVLPEHAPKIAIHHGQTRATKPADLKGASVVITSYGTLSSDAHGGILSKVKWRRIVLDEGHTIRNAKTKAAQAACKLDAQSRWVLTGTPIVNNIKDFHSILKFLRITGGLEQAEVFNSVITRPLASGEAPAESILQSLINELCLRRKKDMKFVDLKIPPKTEYIHRIAFWPDEKKKYDALLSEAQGALEEFANKSKHSKQGSFQGVLERLLRLRQTCNHWTLCKERIENLMKLLEDEEVVALTPKNRSLLQQALQLLIESQEECTVCLETLTMANSPVITHCKHAFCHACISKVIVVQQKCPNCRNPLSEDQLLEPAPEGSAEEEEQPVGSETKSSKTDALLKILQATLKKDGSKVIIFSQWTSFLNVIQRQLEEAGYKYTRIDGSMKTNKRDAAISDLDNEPSVRIMLASLAVASVGLNLVSADTVVLADSWWAPAIEDQAVDRVHRLGQTRPTTVWRLVMQDSVEERVLDVQQHKRKLVTKAFQEKGKAHQKKETRMGDIVKLLGVQGEGAPPEAEKVQEGGAGDQD</sequence>
<dbReference type="Pfam" id="PF08797">
    <property type="entry name" value="HIRAN"/>
    <property type="match status" value="1"/>
</dbReference>
<dbReference type="InterPro" id="IPR017907">
    <property type="entry name" value="Znf_RING_CS"/>
</dbReference>
<keyword evidence="4" id="KW-0378">Hydrolase</keyword>
<feature type="domain" description="Helicase ATP-binding" evidence="10">
    <location>
        <begin position="1155"/>
        <end position="1315"/>
    </location>
</feature>
<dbReference type="GO" id="GO:0005524">
    <property type="term" value="F:ATP binding"/>
    <property type="evidence" value="ECO:0007669"/>
    <property type="project" value="InterPro"/>
</dbReference>
<feature type="compositionally biased region" description="Low complexity" evidence="8">
    <location>
        <begin position="272"/>
        <end position="282"/>
    </location>
</feature>
<feature type="region of interest" description="Disordered" evidence="8">
    <location>
        <begin position="1023"/>
        <end position="1058"/>
    </location>
</feature>
<dbReference type="SMART" id="SM00490">
    <property type="entry name" value="HELICc"/>
    <property type="match status" value="1"/>
</dbReference>
<keyword evidence="1" id="KW-0479">Metal-binding</keyword>
<dbReference type="Pfam" id="PF22485">
    <property type="entry name" value="DUF6987"/>
    <property type="match status" value="1"/>
</dbReference>
<evidence type="ECO:0000256" key="6">
    <source>
        <dbReference type="ARBA" id="ARBA00022840"/>
    </source>
</evidence>
<dbReference type="InterPro" id="IPR000330">
    <property type="entry name" value="SNF2_N"/>
</dbReference>
<dbReference type="InterPro" id="IPR054256">
    <property type="entry name" value="DUF6987"/>
</dbReference>
<feature type="region of interest" description="Disordered" evidence="8">
    <location>
        <begin position="1520"/>
        <end position="1543"/>
    </location>
</feature>
<dbReference type="PROSITE" id="PS51194">
    <property type="entry name" value="HELICASE_CTER"/>
    <property type="match status" value="1"/>
</dbReference>
<evidence type="ECO:0000256" key="1">
    <source>
        <dbReference type="ARBA" id="ARBA00022723"/>
    </source>
</evidence>
<dbReference type="Pfam" id="PF00271">
    <property type="entry name" value="Helicase_C"/>
    <property type="match status" value="1"/>
</dbReference>
<gene>
    <name evidence="12" type="ORF">QBC37DRAFT_442206</name>
</gene>
<dbReference type="InterPro" id="IPR027417">
    <property type="entry name" value="P-loop_NTPase"/>
</dbReference>
<evidence type="ECO:0000256" key="3">
    <source>
        <dbReference type="ARBA" id="ARBA00022771"/>
    </source>
</evidence>
<evidence type="ECO:0000259" key="11">
    <source>
        <dbReference type="PROSITE" id="PS51194"/>
    </source>
</evidence>
<dbReference type="SMART" id="SM00910">
    <property type="entry name" value="HIRAN"/>
    <property type="match status" value="1"/>
</dbReference>
<evidence type="ECO:0000259" key="10">
    <source>
        <dbReference type="PROSITE" id="PS51192"/>
    </source>
</evidence>
<protein>
    <submittedName>
        <fullName evidence="12">Uncharacterized protein</fullName>
    </submittedName>
</protein>
<dbReference type="CDD" id="cd18793">
    <property type="entry name" value="SF2_C_SNF"/>
    <property type="match status" value="1"/>
</dbReference>
<feature type="region of interest" description="Disordered" evidence="8">
    <location>
        <begin position="1"/>
        <end position="293"/>
    </location>
</feature>
<evidence type="ECO:0000256" key="7">
    <source>
        <dbReference type="PROSITE-ProRule" id="PRU00175"/>
    </source>
</evidence>
<dbReference type="InterPro" id="IPR014905">
    <property type="entry name" value="HIRAN"/>
</dbReference>
<dbReference type="InterPro" id="IPR022124">
    <property type="entry name" value="DUF3659"/>
</dbReference>
<feature type="region of interest" description="Disordered" evidence="8">
    <location>
        <begin position="1716"/>
        <end position="1737"/>
    </location>
</feature>
<comment type="caution">
    <text evidence="12">The sequence shown here is derived from an EMBL/GenBank/DDBJ whole genome shotgun (WGS) entry which is preliminary data.</text>
</comment>
<dbReference type="Pfam" id="PF12396">
    <property type="entry name" value="DUF3659"/>
    <property type="match status" value="5"/>
</dbReference>
<dbReference type="PROSITE" id="PS51192">
    <property type="entry name" value="HELICASE_ATP_BIND_1"/>
    <property type="match status" value="1"/>
</dbReference>
<dbReference type="SUPFAM" id="SSF52540">
    <property type="entry name" value="P-loop containing nucleoside triphosphate hydrolases"/>
    <property type="match status" value="2"/>
</dbReference>
<feature type="compositionally biased region" description="Basic and acidic residues" evidence="8">
    <location>
        <begin position="200"/>
        <end position="229"/>
    </location>
</feature>
<feature type="compositionally biased region" description="Low complexity" evidence="8">
    <location>
        <begin position="10"/>
        <end position="23"/>
    </location>
</feature>
<keyword evidence="13" id="KW-1185">Reference proteome</keyword>
<dbReference type="PROSITE" id="PS50089">
    <property type="entry name" value="ZF_RING_2"/>
    <property type="match status" value="1"/>
</dbReference>
<dbReference type="Gene3D" id="3.30.40.10">
    <property type="entry name" value="Zinc/RING finger domain, C3HC4 (zinc finger)"/>
    <property type="match status" value="1"/>
</dbReference>
<dbReference type="InterPro" id="IPR013083">
    <property type="entry name" value="Znf_RING/FYVE/PHD"/>
</dbReference>
<dbReference type="Gene3D" id="3.40.50.300">
    <property type="entry name" value="P-loop containing nucleotide triphosphate hydrolases"/>
    <property type="match status" value="1"/>
</dbReference>
<feature type="domain" description="RING-type" evidence="9">
    <location>
        <begin position="1472"/>
        <end position="1513"/>
    </location>
</feature>
<dbReference type="Gene3D" id="3.40.50.10810">
    <property type="entry name" value="Tandem AAA-ATPase domain"/>
    <property type="match status" value="1"/>
</dbReference>
<keyword evidence="5" id="KW-0862">Zinc</keyword>
<dbReference type="EMBL" id="MU858153">
    <property type="protein sequence ID" value="KAK4211257.1"/>
    <property type="molecule type" value="Genomic_DNA"/>
</dbReference>
<keyword evidence="2" id="KW-0547">Nucleotide-binding</keyword>
<dbReference type="SMART" id="SM00184">
    <property type="entry name" value="RING"/>
    <property type="match status" value="1"/>
</dbReference>
<feature type="region of interest" description="Disordered" evidence="8">
    <location>
        <begin position="977"/>
        <end position="1010"/>
    </location>
</feature>
<reference evidence="12" key="1">
    <citation type="journal article" date="2023" name="Mol. Phylogenet. Evol.">
        <title>Genome-scale phylogeny and comparative genomics of the fungal order Sordariales.</title>
        <authorList>
            <person name="Hensen N."/>
            <person name="Bonometti L."/>
            <person name="Westerberg I."/>
            <person name="Brannstrom I.O."/>
            <person name="Guillou S."/>
            <person name="Cros-Aarteil S."/>
            <person name="Calhoun S."/>
            <person name="Haridas S."/>
            <person name="Kuo A."/>
            <person name="Mondo S."/>
            <person name="Pangilinan J."/>
            <person name="Riley R."/>
            <person name="LaButti K."/>
            <person name="Andreopoulos B."/>
            <person name="Lipzen A."/>
            <person name="Chen C."/>
            <person name="Yan M."/>
            <person name="Daum C."/>
            <person name="Ng V."/>
            <person name="Clum A."/>
            <person name="Steindorff A."/>
            <person name="Ohm R.A."/>
            <person name="Martin F."/>
            <person name="Silar P."/>
            <person name="Natvig D.O."/>
            <person name="Lalanne C."/>
            <person name="Gautier V."/>
            <person name="Ament-Velasquez S.L."/>
            <person name="Kruys A."/>
            <person name="Hutchinson M.I."/>
            <person name="Powell A.J."/>
            <person name="Barry K."/>
            <person name="Miller A.N."/>
            <person name="Grigoriev I.V."/>
            <person name="Debuchy R."/>
            <person name="Gladieux P."/>
            <person name="Hiltunen Thoren M."/>
            <person name="Johannesson H."/>
        </authorList>
    </citation>
    <scope>NUCLEOTIDE SEQUENCE</scope>
    <source>
        <strain evidence="12">PSN293</strain>
    </source>
</reference>
<evidence type="ECO:0000256" key="5">
    <source>
        <dbReference type="ARBA" id="ARBA00022833"/>
    </source>
</evidence>
<dbReference type="InterPro" id="IPR001841">
    <property type="entry name" value="Znf_RING"/>
</dbReference>
<dbReference type="InterPro" id="IPR049730">
    <property type="entry name" value="SNF2/RAD54-like_C"/>
</dbReference>
<dbReference type="PANTHER" id="PTHR39461">
    <property type="entry name" value="LEA DOMAIN PROTEIN (AFU_ORTHOLOGUE AFUA_8G04920)"/>
    <property type="match status" value="1"/>
</dbReference>
<dbReference type="InterPro" id="IPR038718">
    <property type="entry name" value="SNF2-like_sf"/>
</dbReference>
<evidence type="ECO:0000313" key="12">
    <source>
        <dbReference type="EMBL" id="KAK4211257.1"/>
    </source>
</evidence>
<feature type="compositionally biased region" description="Basic and acidic residues" evidence="8">
    <location>
        <begin position="105"/>
        <end position="119"/>
    </location>
</feature>
<dbReference type="SMART" id="SM00487">
    <property type="entry name" value="DEXDc"/>
    <property type="match status" value="1"/>
</dbReference>
<evidence type="ECO:0000313" key="13">
    <source>
        <dbReference type="Proteomes" id="UP001301769"/>
    </source>
</evidence>
<keyword evidence="6" id="KW-0067">ATP-binding</keyword>
<dbReference type="GO" id="GO:0016818">
    <property type="term" value="F:hydrolase activity, acting on acid anhydrides, in phosphorus-containing anhydrides"/>
    <property type="evidence" value="ECO:0007669"/>
    <property type="project" value="InterPro"/>
</dbReference>
<dbReference type="Pfam" id="PF13639">
    <property type="entry name" value="zf-RING_2"/>
    <property type="match status" value="1"/>
</dbReference>
<feature type="compositionally biased region" description="Polar residues" evidence="8">
    <location>
        <begin position="179"/>
        <end position="199"/>
    </location>
</feature>
<dbReference type="SUPFAM" id="SSF57850">
    <property type="entry name" value="RING/U-box"/>
    <property type="match status" value="1"/>
</dbReference>
<name>A0AAN6Y883_9PEZI</name>
<evidence type="ECO:0000256" key="2">
    <source>
        <dbReference type="ARBA" id="ARBA00022741"/>
    </source>
</evidence>
<evidence type="ECO:0000256" key="8">
    <source>
        <dbReference type="SAM" id="MobiDB-lite"/>
    </source>
</evidence>
<dbReference type="GO" id="GO:0008270">
    <property type="term" value="F:zinc ion binding"/>
    <property type="evidence" value="ECO:0007669"/>
    <property type="project" value="UniProtKB-KW"/>
</dbReference>
<evidence type="ECO:0000259" key="9">
    <source>
        <dbReference type="PROSITE" id="PS50089"/>
    </source>
</evidence>
<accession>A0AAN6Y883</accession>
<dbReference type="Pfam" id="PF00176">
    <property type="entry name" value="SNF2-rel_dom"/>
    <property type="match status" value="1"/>
</dbReference>
<dbReference type="GO" id="GO:0003676">
    <property type="term" value="F:nucleic acid binding"/>
    <property type="evidence" value="ECO:0007669"/>
    <property type="project" value="InterPro"/>
</dbReference>
<reference evidence="12" key="2">
    <citation type="submission" date="2023-05" db="EMBL/GenBank/DDBJ databases">
        <authorList>
            <consortium name="Lawrence Berkeley National Laboratory"/>
            <person name="Steindorff A."/>
            <person name="Hensen N."/>
            <person name="Bonometti L."/>
            <person name="Westerberg I."/>
            <person name="Brannstrom I.O."/>
            <person name="Guillou S."/>
            <person name="Cros-Aarteil S."/>
            <person name="Calhoun S."/>
            <person name="Haridas S."/>
            <person name="Kuo A."/>
            <person name="Mondo S."/>
            <person name="Pangilinan J."/>
            <person name="Riley R."/>
            <person name="Labutti K."/>
            <person name="Andreopoulos B."/>
            <person name="Lipzen A."/>
            <person name="Chen C."/>
            <person name="Yanf M."/>
            <person name="Daum C."/>
            <person name="Ng V."/>
            <person name="Clum A."/>
            <person name="Ohm R."/>
            <person name="Martin F."/>
            <person name="Silar P."/>
            <person name="Natvig D."/>
            <person name="Lalanne C."/>
            <person name="Gautier V."/>
            <person name="Ament-Velasquez S.L."/>
            <person name="Kruys A."/>
            <person name="Hutchinson M.I."/>
            <person name="Powell A.J."/>
            <person name="Barry K."/>
            <person name="Miller A.N."/>
            <person name="Grigoriev I.V."/>
            <person name="Debuchy R."/>
            <person name="Gladieux P."/>
            <person name="Thoren M.H."/>
            <person name="Johannesson H."/>
        </authorList>
    </citation>
    <scope>NUCLEOTIDE SEQUENCE</scope>
    <source>
        <strain evidence="12">PSN293</strain>
    </source>
</reference>
<dbReference type="PANTHER" id="PTHR39461:SF1">
    <property type="entry name" value="LEA DOMAIN PROTEIN (AFU_ORTHOLOGUE AFUA_8G04920)"/>
    <property type="match status" value="1"/>
</dbReference>
<dbReference type="InterPro" id="IPR001650">
    <property type="entry name" value="Helicase_C-like"/>
</dbReference>